<evidence type="ECO:0000313" key="1">
    <source>
        <dbReference type="EMBL" id="RAK54790.1"/>
    </source>
</evidence>
<protein>
    <submittedName>
        <fullName evidence="1">DUF2239 domain-containing protein</fullName>
    </submittedName>
</protein>
<gene>
    <name evidence="1" type="ORF">DJ017_09755</name>
</gene>
<dbReference type="RefSeq" id="WP_111528540.1">
    <property type="nucleotide sequence ID" value="NZ_JBHRSG010000004.1"/>
</dbReference>
<dbReference type="AlphaFoldDB" id="A0A328AJ34"/>
<dbReference type="InterPro" id="IPR018715">
    <property type="entry name" value="DUF2239"/>
</dbReference>
<evidence type="ECO:0000313" key="2">
    <source>
        <dbReference type="Proteomes" id="UP000249254"/>
    </source>
</evidence>
<keyword evidence="2" id="KW-1185">Reference proteome</keyword>
<reference evidence="2" key="1">
    <citation type="submission" date="2018-05" db="EMBL/GenBank/DDBJ databases">
        <authorList>
            <person name="Li X."/>
        </authorList>
    </citation>
    <scope>NUCLEOTIDE SEQUENCE [LARGE SCALE GENOMIC DNA]</scope>
    <source>
        <strain evidence="2">LX32</strain>
    </source>
</reference>
<dbReference type="Pfam" id="PF09998">
    <property type="entry name" value="DUF2239"/>
    <property type="match status" value="1"/>
</dbReference>
<sequence length="202" mass="21635">MTDVAQRPCTAFEGDRQIAAGPLGQVALAVKARQDAQAGPLLVFDDVTGRVLDLDLRGDEAAIRSRLPALASLFGALGETDDPPTPAGPRGRGRPKLGVVAREVTLLPRHWAWLAAQPGGASVALRKLVDQARRESAGDDLRRQSAEAAYRVMAALAGDRPAFEEASRALFARDAGRLDEAMRDWPRDLARYVASLAFRGEG</sequence>
<organism evidence="1 2">
    <name type="scientific">Phenylobacterium soli</name>
    <dbReference type="NCBI Taxonomy" id="2170551"/>
    <lineage>
        <taxon>Bacteria</taxon>
        <taxon>Pseudomonadati</taxon>
        <taxon>Pseudomonadota</taxon>
        <taxon>Alphaproteobacteria</taxon>
        <taxon>Caulobacterales</taxon>
        <taxon>Caulobacteraceae</taxon>
        <taxon>Phenylobacterium</taxon>
    </lineage>
</organism>
<dbReference type="Proteomes" id="UP000249254">
    <property type="component" value="Unassembled WGS sequence"/>
</dbReference>
<proteinExistence type="predicted"/>
<accession>A0A328AJ34</accession>
<name>A0A328AJ34_9CAUL</name>
<dbReference type="EMBL" id="QFYQ01000001">
    <property type="protein sequence ID" value="RAK54790.1"/>
    <property type="molecule type" value="Genomic_DNA"/>
</dbReference>
<dbReference type="OrthoDB" id="282960at2"/>
<comment type="caution">
    <text evidence="1">The sequence shown here is derived from an EMBL/GenBank/DDBJ whole genome shotgun (WGS) entry which is preliminary data.</text>
</comment>